<dbReference type="InterPro" id="IPR011463">
    <property type="entry name" value="DUF1569"/>
</dbReference>
<dbReference type="Proteomes" id="UP001629058">
    <property type="component" value="Unassembled WGS sequence"/>
</dbReference>
<proteinExistence type="predicted"/>
<name>A0ABW8Y129_9FLAO</name>
<reference evidence="1 2" key="1">
    <citation type="submission" date="2024-06" db="EMBL/GenBank/DDBJ databases">
        <authorList>
            <person name="Kaempfer P."/>
            <person name="Viver T."/>
        </authorList>
    </citation>
    <scope>NUCLEOTIDE SEQUENCE [LARGE SCALE GENOMIC DNA]</scope>
    <source>
        <strain evidence="1 2">ST-37</strain>
    </source>
</reference>
<gene>
    <name evidence="1" type="ORF">ABS765_07515</name>
</gene>
<sequence length="149" mass="17675">MNNLYNQTDFEKILKRLDNLQSNSVRQWGKMDLAQMLAHLNAFLETALDKNPQKRMLIGRVLGKFFVKRYVSEKQFSKNAPTGKNYIFIDEQNFEKEKNKALQLVRQFYESGPEKCTKQPHPFFGILTPNEWAIAQWKHFDHHLRQFGV</sequence>
<evidence type="ECO:0000313" key="1">
    <source>
        <dbReference type="EMBL" id="MFL9833876.1"/>
    </source>
</evidence>
<organism evidence="1 2">
    <name type="scientific">Chryseobacterium terrae</name>
    <dbReference type="NCBI Taxonomy" id="3163299"/>
    <lineage>
        <taxon>Bacteria</taxon>
        <taxon>Pseudomonadati</taxon>
        <taxon>Bacteroidota</taxon>
        <taxon>Flavobacteriia</taxon>
        <taxon>Flavobacteriales</taxon>
        <taxon>Weeksellaceae</taxon>
        <taxon>Chryseobacterium group</taxon>
        <taxon>Chryseobacterium</taxon>
    </lineage>
</organism>
<dbReference type="EMBL" id="JBELPY010000003">
    <property type="protein sequence ID" value="MFL9833876.1"/>
    <property type="molecule type" value="Genomic_DNA"/>
</dbReference>
<dbReference type="Pfam" id="PF07606">
    <property type="entry name" value="DUF1569"/>
    <property type="match status" value="1"/>
</dbReference>
<protein>
    <submittedName>
        <fullName evidence="1">DUF1569 domain-containing protein</fullName>
    </submittedName>
</protein>
<dbReference type="InterPro" id="IPR034660">
    <property type="entry name" value="DinB/YfiT-like"/>
</dbReference>
<evidence type="ECO:0000313" key="2">
    <source>
        <dbReference type="Proteomes" id="UP001629058"/>
    </source>
</evidence>
<dbReference type="RefSeq" id="WP_408089151.1">
    <property type="nucleotide sequence ID" value="NZ_JBELPY010000003.1"/>
</dbReference>
<dbReference type="Gene3D" id="1.20.120.450">
    <property type="entry name" value="dinb family like domain"/>
    <property type="match status" value="1"/>
</dbReference>
<accession>A0ABW8Y129</accession>
<keyword evidence="2" id="KW-1185">Reference proteome</keyword>
<comment type="caution">
    <text evidence="1">The sequence shown here is derived from an EMBL/GenBank/DDBJ whole genome shotgun (WGS) entry which is preliminary data.</text>
</comment>